<dbReference type="Gene3D" id="2.60.40.2340">
    <property type="match status" value="1"/>
</dbReference>
<evidence type="ECO:0000313" key="1">
    <source>
        <dbReference type="EMBL" id="RBQ02515.1"/>
    </source>
</evidence>
<accession>A0A366KLH9</accession>
<dbReference type="RefSeq" id="WP_113951829.1">
    <property type="nucleotide sequence ID" value="NZ_QNQU01000035.1"/>
</dbReference>
<reference evidence="1 2" key="1">
    <citation type="submission" date="2018-07" db="EMBL/GenBank/DDBJ databases">
        <title>A draft genome of a endophytic bacteria, a new species of Pedobacter.</title>
        <authorList>
            <person name="Zhang Z.D."/>
            <person name="Chen Z.J."/>
        </authorList>
    </citation>
    <scope>NUCLEOTIDE SEQUENCE [LARGE SCALE GENOMIC DNA]</scope>
    <source>
        <strain evidence="1 2">RS10</strain>
    </source>
</reference>
<dbReference type="Proteomes" id="UP000252081">
    <property type="component" value="Unassembled WGS sequence"/>
</dbReference>
<organism evidence="1 2">
    <name type="scientific">Pedobacter miscanthi</name>
    <dbReference type="NCBI Taxonomy" id="2259170"/>
    <lineage>
        <taxon>Bacteria</taxon>
        <taxon>Pseudomonadati</taxon>
        <taxon>Bacteroidota</taxon>
        <taxon>Sphingobacteriia</taxon>
        <taxon>Sphingobacteriales</taxon>
        <taxon>Sphingobacteriaceae</taxon>
        <taxon>Pedobacter</taxon>
    </lineage>
</organism>
<proteinExistence type="predicted"/>
<sequence length="325" mass="35964">MNTIYKRFSASSYYLLLLCLLSIFSSCKKEYEDFPYTDIVSFTIKDAAGNPLKAVINEKNLIIYWPSNQAVPDHIVPDIVLSERATVSPASGQSVAFNETTKFVVTAQNGATKEYLIKKVINQPLLKVNVTGGVLVYNTKNYALRGNNIAIGGDNIIADKNQTKVYLINTADNAEKELAIGTITPIAINVTLGSTTPDGIYKLKVVSGQRTVIIERTFGISSGFPRVSLEEIAALKKTFKLGEEFTLNGTNRIEQLTKFTIRNLDNQQLYELPIKEAKTGQLTLKVPENLPTGQYDLYIYYFPGGEYYAAGSAFGYFDEPVTITN</sequence>
<protein>
    <recommendedName>
        <fullName evidence="3">DUF5018 domain-containing protein</fullName>
    </recommendedName>
</protein>
<evidence type="ECO:0008006" key="3">
    <source>
        <dbReference type="Google" id="ProtNLM"/>
    </source>
</evidence>
<dbReference type="OrthoDB" id="677497at2"/>
<name>A0A366KLH9_9SPHI</name>
<dbReference type="EMBL" id="QNQU01000035">
    <property type="protein sequence ID" value="RBQ02515.1"/>
    <property type="molecule type" value="Genomic_DNA"/>
</dbReference>
<gene>
    <name evidence="1" type="ORF">DRW42_26225</name>
</gene>
<keyword evidence="2" id="KW-1185">Reference proteome</keyword>
<dbReference type="PROSITE" id="PS51257">
    <property type="entry name" value="PROKAR_LIPOPROTEIN"/>
    <property type="match status" value="1"/>
</dbReference>
<comment type="caution">
    <text evidence="1">The sequence shown here is derived from an EMBL/GenBank/DDBJ whole genome shotgun (WGS) entry which is preliminary data.</text>
</comment>
<dbReference type="AlphaFoldDB" id="A0A366KLH9"/>
<evidence type="ECO:0000313" key="2">
    <source>
        <dbReference type="Proteomes" id="UP000252081"/>
    </source>
</evidence>